<organism evidence="2 3">
    <name type="scientific">Ophiobolus disseminans</name>
    <dbReference type="NCBI Taxonomy" id="1469910"/>
    <lineage>
        <taxon>Eukaryota</taxon>
        <taxon>Fungi</taxon>
        <taxon>Dikarya</taxon>
        <taxon>Ascomycota</taxon>
        <taxon>Pezizomycotina</taxon>
        <taxon>Dothideomycetes</taxon>
        <taxon>Pleosporomycetidae</taxon>
        <taxon>Pleosporales</taxon>
        <taxon>Pleosporineae</taxon>
        <taxon>Phaeosphaeriaceae</taxon>
        <taxon>Ophiobolus</taxon>
    </lineage>
</organism>
<evidence type="ECO:0000313" key="2">
    <source>
        <dbReference type="EMBL" id="KAF2831816.1"/>
    </source>
</evidence>
<name>A0A6A7AF16_9PLEO</name>
<dbReference type="AlphaFoldDB" id="A0A6A7AF16"/>
<keyword evidence="1" id="KW-0472">Membrane</keyword>
<gene>
    <name evidence="2" type="ORF">CC86DRAFT_367083</name>
</gene>
<keyword evidence="3" id="KW-1185">Reference proteome</keyword>
<protein>
    <submittedName>
        <fullName evidence="2">Uncharacterized protein</fullName>
    </submittedName>
</protein>
<accession>A0A6A7AF16</accession>
<keyword evidence="1" id="KW-1133">Transmembrane helix</keyword>
<sequence length="105" mass="12570">MYKVERDLPYQLMAIRGWEDEGLYSDRIAEPRKFLRFWTQSSIHVSLGWLCFGMYTIGLETLYNLYVRPRRQWIATKQANPRQRTSEEQLLKSTPKVVDYESAFT</sequence>
<reference evidence="2" key="1">
    <citation type="journal article" date="2020" name="Stud. Mycol.">
        <title>101 Dothideomycetes genomes: a test case for predicting lifestyles and emergence of pathogens.</title>
        <authorList>
            <person name="Haridas S."/>
            <person name="Albert R."/>
            <person name="Binder M."/>
            <person name="Bloem J."/>
            <person name="Labutti K."/>
            <person name="Salamov A."/>
            <person name="Andreopoulos B."/>
            <person name="Baker S."/>
            <person name="Barry K."/>
            <person name="Bills G."/>
            <person name="Bluhm B."/>
            <person name="Cannon C."/>
            <person name="Castanera R."/>
            <person name="Culley D."/>
            <person name="Daum C."/>
            <person name="Ezra D."/>
            <person name="Gonzalez J."/>
            <person name="Henrissat B."/>
            <person name="Kuo A."/>
            <person name="Liang C."/>
            <person name="Lipzen A."/>
            <person name="Lutzoni F."/>
            <person name="Magnuson J."/>
            <person name="Mondo S."/>
            <person name="Nolan M."/>
            <person name="Ohm R."/>
            <person name="Pangilinan J."/>
            <person name="Park H.-J."/>
            <person name="Ramirez L."/>
            <person name="Alfaro M."/>
            <person name="Sun H."/>
            <person name="Tritt A."/>
            <person name="Yoshinaga Y."/>
            <person name="Zwiers L.-H."/>
            <person name="Turgeon B."/>
            <person name="Goodwin S."/>
            <person name="Spatafora J."/>
            <person name="Crous P."/>
            <person name="Grigoriev I."/>
        </authorList>
    </citation>
    <scope>NUCLEOTIDE SEQUENCE</scope>
    <source>
        <strain evidence="2">CBS 113818</strain>
    </source>
</reference>
<dbReference type="Proteomes" id="UP000799424">
    <property type="component" value="Unassembled WGS sequence"/>
</dbReference>
<keyword evidence="1" id="KW-0812">Transmembrane</keyword>
<evidence type="ECO:0000313" key="3">
    <source>
        <dbReference type="Proteomes" id="UP000799424"/>
    </source>
</evidence>
<evidence type="ECO:0000256" key="1">
    <source>
        <dbReference type="SAM" id="Phobius"/>
    </source>
</evidence>
<dbReference type="EMBL" id="MU006218">
    <property type="protein sequence ID" value="KAF2831816.1"/>
    <property type="molecule type" value="Genomic_DNA"/>
</dbReference>
<feature type="transmembrane region" description="Helical" evidence="1">
    <location>
        <begin position="47"/>
        <end position="67"/>
    </location>
</feature>
<proteinExistence type="predicted"/>